<evidence type="ECO:0000256" key="5">
    <source>
        <dbReference type="ARBA" id="ARBA00023136"/>
    </source>
</evidence>
<comment type="caution">
    <text evidence="8">The sequence shown here is derived from an EMBL/GenBank/DDBJ whole genome shotgun (WGS) entry which is preliminary data.</text>
</comment>
<gene>
    <name evidence="9" type="ORF">BJG266_LOCUS8750</name>
    <name evidence="8" type="ORF">QVE165_LOCUS5632</name>
</gene>
<feature type="transmembrane region" description="Helical" evidence="6">
    <location>
        <begin position="91"/>
        <end position="116"/>
    </location>
</feature>
<evidence type="ECO:0000256" key="3">
    <source>
        <dbReference type="ARBA" id="ARBA00022692"/>
    </source>
</evidence>
<evidence type="ECO:0000256" key="4">
    <source>
        <dbReference type="ARBA" id="ARBA00022989"/>
    </source>
</evidence>
<dbReference type="GO" id="GO:0006644">
    <property type="term" value="P:phospholipid metabolic process"/>
    <property type="evidence" value="ECO:0007669"/>
    <property type="project" value="InterPro"/>
</dbReference>
<dbReference type="Proteomes" id="UP000663832">
    <property type="component" value="Unassembled WGS sequence"/>
</dbReference>
<dbReference type="InterPro" id="IPR043216">
    <property type="entry name" value="PAP-like"/>
</dbReference>
<keyword evidence="4 6" id="KW-1133">Transmembrane helix</keyword>
<keyword evidence="5 6" id="KW-0472">Membrane</keyword>
<comment type="similarity">
    <text evidence="2">Belongs to the PA-phosphatase related phosphoesterase family.</text>
</comment>
<dbReference type="InterPro" id="IPR036938">
    <property type="entry name" value="PAP2/HPO_sf"/>
</dbReference>
<proteinExistence type="inferred from homology"/>
<evidence type="ECO:0000256" key="6">
    <source>
        <dbReference type="SAM" id="Phobius"/>
    </source>
</evidence>
<dbReference type="GO" id="GO:0008195">
    <property type="term" value="F:phosphatidate phosphatase activity"/>
    <property type="evidence" value="ECO:0007669"/>
    <property type="project" value="TreeGrafter"/>
</dbReference>
<dbReference type="GO" id="GO:0005886">
    <property type="term" value="C:plasma membrane"/>
    <property type="evidence" value="ECO:0007669"/>
    <property type="project" value="TreeGrafter"/>
</dbReference>
<evidence type="ECO:0000256" key="2">
    <source>
        <dbReference type="ARBA" id="ARBA00008816"/>
    </source>
</evidence>
<dbReference type="PANTHER" id="PTHR10165">
    <property type="entry name" value="LIPID PHOSPHATE PHOSPHATASE"/>
    <property type="match status" value="1"/>
</dbReference>
<accession>A0A813UTK4</accession>
<sequence>MNTSPSRQHKYNDDSADAKWIATPNVGIRSRTAILQPVSAMKLVFDGVSLVIVLLTWLLFKYLVKPVKRAFLCSDLSLYHPPPEKKVFPTWLLFVCAIGIPLVVIILSEGVRWYYLIRKKAAKVVYKIQMGSKVIDIPEWLGNLYIVVGVFIFANCCNSFLTNVGKVTVGRLRPHFIPSCFEKYSYKDFCQYPNEWIVNYTCIGESVDFVKDKDGAHDIRQSFPSGHSSSAFCGLIFLALYIHKVWNYRNIGLFPYVMEMLCFALAAYIGITRITDNRHHATDVLSGAILGTVVAIIAFRYMVGSFKRSVLLDLGTGTATD</sequence>
<organism evidence="8 10">
    <name type="scientific">Adineta steineri</name>
    <dbReference type="NCBI Taxonomy" id="433720"/>
    <lineage>
        <taxon>Eukaryota</taxon>
        <taxon>Metazoa</taxon>
        <taxon>Spiralia</taxon>
        <taxon>Gnathifera</taxon>
        <taxon>Rotifera</taxon>
        <taxon>Eurotatoria</taxon>
        <taxon>Bdelloidea</taxon>
        <taxon>Adinetida</taxon>
        <taxon>Adinetidae</taxon>
        <taxon>Adineta</taxon>
    </lineage>
</organism>
<reference evidence="8" key="1">
    <citation type="submission" date="2021-02" db="EMBL/GenBank/DDBJ databases">
        <authorList>
            <person name="Nowell W R."/>
        </authorList>
    </citation>
    <scope>NUCLEOTIDE SEQUENCE</scope>
</reference>
<dbReference type="Pfam" id="PF01569">
    <property type="entry name" value="PAP2"/>
    <property type="match status" value="1"/>
</dbReference>
<dbReference type="SMART" id="SM00014">
    <property type="entry name" value="acidPPc"/>
    <property type="match status" value="1"/>
</dbReference>
<feature type="transmembrane region" description="Helical" evidence="6">
    <location>
        <begin position="253"/>
        <end position="272"/>
    </location>
</feature>
<evidence type="ECO:0000259" key="7">
    <source>
        <dbReference type="SMART" id="SM00014"/>
    </source>
</evidence>
<evidence type="ECO:0000313" key="10">
    <source>
        <dbReference type="Proteomes" id="UP000663832"/>
    </source>
</evidence>
<comment type="subcellular location">
    <subcellularLocation>
        <location evidence="1">Membrane</location>
        <topology evidence="1">Multi-pass membrane protein</topology>
    </subcellularLocation>
</comment>
<name>A0A813UTK4_9BILA</name>
<dbReference type="EMBL" id="CAJNOM010000023">
    <property type="protein sequence ID" value="CAF0828125.1"/>
    <property type="molecule type" value="Genomic_DNA"/>
</dbReference>
<dbReference type="AlphaFoldDB" id="A0A813UTK4"/>
<evidence type="ECO:0000313" key="9">
    <source>
        <dbReference type="EMBL" id="CAF0868208.1"/>
    </source>
</evidence>
<protein>
    <recommendedName>
        <fullName evidence="7">Phosphatidic acid phosphatase type 2/haloperoxidase domain-containing protein</fullName>
    </recommendedName>
</protein>
<feature type="transmembrane region" description="Helical" evidence="6">
    <location>
        <begin position="137"/>
        <end position="161"/>
    </location>
</feature>
<dbReference type="Proteomes" id="UP000663877">
    <property type="component" value="Unassembled WGS sequence"/>
</dbReference>
<keyword evidence="3 6" id="KW-0812">Transmembrane</keyword>
<dbReference type="PANTHER" id="PTHR10165:SF103">
    <property type="entry name" value="PHOSPHOLIPID PHOSPHATASE HOMOLOG 1.2 HOMOLOG"/>
    <property type="match status" value="1"/>
</dbReference>
<evidence type="ECO:0000313" key="8">
    <source>
        <dbReference type="EMBL" id="CAF0828125.1"/>
    </source>
</evidence>
<dbReference type="InterPro" id="IPR000326">
    <property type="entry name" value="PAP2/HPO"/>
</dbReference>
<feature type="domain" description="Phosphatidic acid phosphatase type 2/haloperoxidase" evidence="7">
    <location>
        <begin position="148"/>
        <end position="299"/>
    </location>
</feature>
<dbReference type="OrthoDB" id="8907274at2759"/>
<dbReference type="SUPFAM" id="SSF48317">
    <property type="entry name" value="Acid phosphatase/Vanadium-dependent haloperoxidase"/>
    <property type="match status" value="1"/>
</dbReference>
<dbReference type="Gene3D" id="1.20.144.10">
    <property type="entry name" value="Phosphatidic acid phosphatase type 2/haloperoxidase"/>
    <property type="match status" value="1"/>
</dbReference>
<feature type="transmembrane region" description="Helical" evidence="6">
    <location>
        <begin position="229"/>
        <end position="246"/>
    </location>
</feature>
<dbReference type="EMBL" id="CAJNOI010000028">
    <property type="protein sequence ID" value="CAF0868208.1"/>
    <property type="molecule type" value="Genomic_DNA"/>
</dbReference>
<evidence type="ECO:0000256" key="1">
    <source>
        <dbReference type="ARBA" id="ARBA00004141"/>
    </source>
</evidence>
<feature type="transmembrane region" description="Helical" evidence="6">
    <location>
        <begin position="43"/>
        <end position="60"/>
    </location>
</feature>
<keyword evidence="10" id="KW-1185">Reference proteome</keyword>
<feature type="transmembrane region" description="Helical" evidence="6">
    <location>
        <begin position="284"/>
        <end position="303"/>
    </location>
</feature>
<dbReference type="GO" id="GO:0046839">
    <property type="term" value="P:phospholipid dephosphorylation"/>
    <property type="evidence" value="ECO:0007669"/>
    <property type="project" value="TreeGrafter"/>
</dbReference>
<dbReference type="GO" id="GO:0007165">
    <property type="term" value="P:signal transduction"/>
    <property type="evidence" value="ECO:0007669"/>
    <property type="project" value="TreeGrafter"/>
</dbReference>